<sequence>MAAVRMPTLVASGEKSPEVLRLAARAIANGVPGAQHRTLKGQTHNVSLQVLAPVLREFFKA</sequence>
<dbReference type="EMBL" id="JBHSMX010000057">
    <property type="protein sequence ID" value="MFC5522757.1"/>
    <property type="molecule type" value="Genomic_DNA"/>
</dbReference>
<protein>
    <submittedName>
        <fullName evidence="1">Alpha/beta fold hydrolase</fullName>
    </submittedName>
</protein>
<dbReference type="GO" id="GO:0016787">
    <property type="term" value="F:hydrolase activity"/>
    <property type="evidence" value="ECO:0007669"/>
    <property type="project" value="UniProtKB-KW"/>
</dbReference>
<evidence type="ECO:0000313" key="1">
    <source>
        <dbReference type="EMBL" id="MFC5522757.1"/>
    </source>
</evidence>
<name>A0ABW0QF40_9BURK</name>
<dbReference type="SUPFAM" id="SSF53474">
    <property type="entry name" value="alpha/beta-Hydrolases"/>
    <property type="match status" value="1"/>
</dbReference>
<proteinExistence type="predicted"/>
<organism evidence="1 2">
    <name type="scientific">Polaromonas jejuensis</name>
    <dbReference type="NCBI Taxonomy" id="457502"/>
    <lineage>
        <taxon>Bacteria</taxon>
        <taxon>Pseudomonadati</taxon>
        <taxon>Pseudomonadota</taxon>
        <taxon>Betaproteobacteria</taxon>
        <taxon>Burkholderiales</taxon>
        <taxon>Comamonadaceae</taxon>
        <taxon>Polaromonas</taxon>
    </lineage>
</organism>
<keyword evidence="1" id="KW-0378">Hydrolase</keyword>
<dbReference type="RefSeq" id="WP_068835713.1">
    <property type="nucleotide sequence ID" value="NZ_JBHSMX010000057.1"/>
</dbReference>
<evidence type="ECO:0000313" key="2">
    <source>
        <dbReference type="Proteomes" id="UP001596084"/>
    </source>
</evidence>
<reference evidence="2" key="1">
    <citation type="journal article" date="2019" name="Int. J. Syst. Evol. Microbiol.">
        <title>The Global Catalogue of Microorganisms (GCM) 10K type strain sequencing project: providing services to taxonomists for standard genome sequencing and annotation.</title>
        <authorList>
            <consortium name="The Broad Institute Genomics Platform"/>
            <consortium name="The Broad Institute Genome Sequencing Center for Infectious Disease"/>
            <person name="Wu L."/>
            <person name="Ma J."/>
        </authorList>
    </citation>
    <scope>NUCLEOTIDE SEQUENCE [LARGE SCALE GENOMIC DNA]</scope>
    <source>
        <strain evidence="2">CGMCC 4.7277</strain>
    </source>
</reference>
<dbReference type="Proteomes" id="UP001596084">
    <property type="component" value="Unassembled WGS sequence"/>
</dbReference>
<gene>
    <name evidence="1" type="ORF">ACFPP7_17855</name>
</gene>
<dbReference type="InterPro" id="IPR029058">
    <property type="entry name" value="AB_hydrolase_fold"/>
</dbReference>
<comment type="caution">
    <text evidence="1">The sequence shown here is derived from an EMBL/GenBank/DDBJ whole genome shotgun (WGS) entry which is preliminary data.</text>
</comment>
<keyword evidence="2" id="KW-1185">Reference proteome</keyword>
<accession>A0ABW0QF40</accession>
<dbReference type="Gene3D" id="3.40.50.1820">
    <property type="entry name" value="alpha/beta hydrolase"/>
    <property type="match status" value="1"/>
</dbReference>